<feature type="chain" id="PRO_5012029656" evidence="6">
    <location>
        <begin position="20"/>
        <end position="494"/>
    </location>
</feature>
<gene>
    <name evidence="7" type="ORF">SAMN02745202_00820</name>
</gene>
<dbReference type="AlphaFoldDB" id="A0A1T4MQ37"/>
<dbReference type="PIRSF" id="PIRSF031924">
    <property type="entry name" value="Pi-irrepressible_AP"/>
    <property type="match status" value="1"/>
</dbReference>
<evidence type="ECO:0000313" key="7">
    <source>
        <dbReference type="EMBL" id="SJZ69169.1"/>
    </source>
</evidence>
<proteinExistence type="predicted"/>
<dbReference type="InterPro" id="IPR026263">
    <property type="entry name" value="Alkaline_phosphatase_prok"/>
</dbReference>
<dbReference type="CDD" id="cd16016">
    <property type="entry name" value="AP-SPAP"/>
    <property type="match status" value="1"/>
</dbReference>
<dbReference type="STRING" id="28136.SAMN02745202_00820"/>
<dbReference type="Proteomes" id="UP000190065">
    <property type="component" value="Unassembled WGS sequence"/>
</dbReference>
<dbReference type="Gene3D" id="3.30.1360.150">
    <property type="match status" value="1"/>
</dbReference>
<evidence type="ECO:0000256" key="4">
    <source>
        <dbReference type="PIRSR" id="PIRSR031924-50"/>
    </source>
</evidence>
<feature type="binding site" evidence="5">
    <location>
        <position position="95"/>
    </location>
    <ligand>
        <name>substrate</name>
    </ligand>
</feature>
<reference evidence="7 8" key="1">
    <citation type="submission" date="2017-02" db="EMBL/GenBank/DDBJ databases">
        <authorList>
            <person name="Peterson S.W."/>
        </authorList>
    </citation>
    <scope>NUCLEOTIDE SEQUENCE [LARGE SCALE GENOMIC DNA]</scope>
    <source>
        <strain evidence="7 8">ATCC 43324</strain>
    </source>
</reference>
<organism evidence="7 8">
    <name type="scientific">Segatella oulorum</name>
    <dbReference type="NCBI Taxonomy" id="28136"/>
    <lineage>
        <taxon>Bacteria</taxon>
        <taxon>Pseudomonadati</taxon>
        <taxon>Bacteroidota</taxon>
        <taxon>Bacteroidia</taxon>
        <taxon>Bacteroidales</taxon>
        <taxon>Prevotellaceae</taxon>
        <taxon>Segatella</taxon>
    </lineage>
</organism>
<keyword evidence="3 6" id="KW-0732">Signal</keyword>
<dbReference type="GO" id="GO:0004035">
    <property type="term" value="F:alkaline phosphatase activity"/>
    <property type="evidence" value="ECO:0007669"/>
    <property type="project" value="InterPro"/>
</dbReference>
<dbReference type="Pfam" id="PF01663">
    <property type="entry name" value="Phosphodiest"/>
    <property type="match status" value="1"/>
</dbReference>
<dbReference type="eggNOG" id="COG1524">
    <property type="taxonomic scope" value="Bacteria"/>
</dbReference>
<dbReference type="InterPro" id="IPR002591">
    <property type="entry name" value="Phosphodiest/P_Trfase"/>
</dbReference>
<evidence type="ECO:0000256" key="5">
    <source>
        <dbReference type="PIRSR" id="PIRSR031924-51"/>
    </source>
</evidence>
<accession>A0A1T4MQ37</accession>
<protein>
    <submittedName>
        <fullName evidence="7">Predicted pyrophosphatase or phosphodiesterase, AlkP superfamily</fullName>
    </submittedName>
</protein>
<dbReference type="RefSeq" id="WP_078805527.1">
    <property type="nucleotide sequence ID" value="NZ_FUXK01000007.1"/>
</dbReference>
<keyword evidence="1 4" id="KW-0597">Phosphoprotein</keyword>
<evidence type="ECO:0000313" key="8">
    <source>
        <dbReference type="Proteomes" id="UP000190065"/>
    </source>
</evidence>
<feature type="signal peptide" evidence="6">
    <location>
        <begin position="1"/>
        <end position="19"/>
    </location>
</feature>
<sequence>MKKSIFIGLLLACCTVLNAQVRRPKLVVGIVVDQMRWDYLYYYNNEFGEGGFKRLLREGRSCQNTMIPYIPTVTAIGHSSIYTGSVPALTGILGNDFFINGRPTYCCQDDSVQSVGSTTIEGKMSPRNLLASTIGDELKLATNFRAKVVGVALKDRAAILPAGHSADAAYWWDTRAGHFVSSTYYMQQLPAWVEQFNKTHKTAPGFDLKTNVKGIPMTFDMAEAALRNERLGQGNETDMLAISVSSTDAIGHKFSTRGQEIHDAYLQLDRDLTRFLNTLDATVGRGNYLLFLSADHGGSHNPNFMRSHKLPAGGFEAWTLAKKLNEALQKQFATGANLLLGENSLRIYLDHQAIQNAGLDLNKVKAAAKEWLEKQPHITYVVDYNNVETQPIPQPIRERIINGYSRERGGDLLIVTHPGWINVKASPTYKGTTHGLWNPDDAHIPLIFMGWGVDKGETFAPTRMTDIAPTICALLHIQMPNACVGNPITSAIDD</sequence>
<feature type="binding site" evidence="5">
    <location>
        <begin position="154"/>
        <end position="156"/>
    </location>
    <ligand>
        <name>substrate</name>
    </ligand>
</feature>
<dbReference type="SUPFAM" id="SSF53649">
    <property type="entry name" value="Alkaline phosphatase-like"/>
    <property type="match status" value="1"/>
</dbReference>
<dbReference type="GO" id="GO:0046872">
    <property type="term" value="F:metal ion binding"/>
    <property type="evidence" value="ECO:0007669"/>
    <property type="project" value="UniProtKB-KW"/>
</dbReference>
<feature type="active site" description="Phosphothreonine intermediate" evidence="4">
    <location>
        <position position="74"/>
    </location>
</feature>
<evidence type="ECO:0000256" key="1">
    <source>
        <dbReference type="ARBA" id="ARBA00022553"/>
    </source>
</evidence>
<evidence type="ECO:0000256" key="3">
    <source>
        <dbReference type="ARBA" id="ARBA00022729"/>
    </source>
</evidence>
<evidence type="ECO:0000256" key="2">
    <source>
        <dbReference type="ARBA" id="ARBA00022723"/>
    </source>
</evidence>
<keyword evidence="2" id="KW-0479">Metal-binding</keyword>
<name>A0A1T4MQ37_9BACT</name>
<dbReference type="Gene3D" id="3.40.720.10">
    <property type="entry name" value="Alkaline Phosphatase, subunit A"/>
    <property type="match status" value="3"/>
</dbReference>
<dbReference type="PANTHER" id="PTHR10151:SF120">
    <property type="entry name" value="BIS(5'-ADENOSYL)-TRIPHOSPHATASE"/>
    <property type="match status" value="1"/>
</dbReference>
<dbReference type="EMBL" id="FUXK01000007">
    <property type="protein sequence ID" value="SJZ69169.1"/>
    <property type="molecule type" value="Genomic_DNA"/>
</dbReference>
<evidence type="ECO:0000256" key="6">
    <source>
        <dbReference type="SAM" id="SignalP"/>
    </source>
</evidence>
<dbReference type="InterPro" id="IPR017850">
    <property type="entry name" value="Alkaline_phosphatase_core_sf"/>
</dbReference>
<dbReference type="PANTHER" id="PTHR10151">
    <property type="entry name" value="ECTONUCLEOTIDE PYROPHOSPHATASE/PHOSPHODIESTERASE"/>
    <property type="match status" value="1"/>
</dbReference>